<feature type="region of interest" description="Disordered" evidence="1">
    <location>
        <begin position="277"/>
        <end position="311"/>
    </location>
</feature>
<accession>A0A151LCJ8</accession>
<sequence>MDNNGLVLKVEGNELLINQVNNEGTKRNFNLYLYKLKTKNDKLRYYEINNCITSENYVKGYINENSNMVLLYDEQFYIYDNEKKKKSCLINLSDCEPVDFIYFKKHLIFIENKKISLFQAKQNGKSMVMLNLKDIPLKINFCSYKNLFYLCTRKRLYFLKLLYVKENKTLKVKNTNMSLPIRNINDQYAYHSYRNLFHKIDQKYKEVIHVCCYSDREVTIYKFVKGQYKNKKKCLHKLTVKEFNNDKISGAFFFKVKLENSLKGQIKTSHYINDMTDQTDINHNNNNNNNNNQNEDNQNDDNNNNHNNIINNNIVNNNVVHNNFDDNHLNEPSDDEDIVKLYLLIYNECGKVLIYFIDYLNEKYFKYGLSHIKNEFVIYMQLPFKPFYIYNTSDIFTKRVIKQKNIIQKKKKLSNNYNKYLEYILNKEVYVKNHFFFECVLVEEKYATIYTIQMNYEFLSNHQEGQELVCMDSKDSNHKMMAIREKNENCDNNQEHGNQNKLSHMLKESKFSCYSDSDSYIDSEITWTDSQEVSEHLSFYTDTDSQIENGIDKNEKTKDNLNDDMKINQNNKEDNHNNNMNSMELSLHTDTCLKSDEEESNVTTYLNNFKSTDVLKEDINKELDENITYVEECTNKENIDMVNKYNEHVSDIYNDEIVYENNIKFSEENSYINKEICLSSKNINEEEVHHEMTHFETVVVSKLNLEENHINEVEQNKSNMITNNTNINSLQQSSDICIKENNNISCNGYIDVINHKHVDNVNNTNNKIGNITEDDFNRYANKNTMENVEEIEMNNTVPKDINMYYPTQYKNSSDGSYNSSLSMQNENMKTSVSLHSKDESSEEFYYISEDEGEYYDLKKNMDDETADEINDDIEEEMEDDIKKEIGDEIRDELKDEIRDELKDEIRDEIKDEIRDELKDEIRDEIGDELKDEVENKINDEIKDEIRDELKDEVENKINDEIRDELKDEIRDELKTEVENNINDEIKDEVENKINDELKDEIKNKINDEINDEIKDEIRDEIKDEIRDELKDEVQNKINDEIKDEVQNKINDELKDEIRDELKDEVQNKINDEIKDEVQNKIIDEIKDDIRDELKDELKDEIKNKINDEINDEDTIGLVIENKPDMQELNCKIIAEELFENEKIEQINEKDNMNNDNNDSNDNDDNDNNDYNDNNKNIEKKSKKKRKKEKDRIDENITTDYESSKNIREGKKIKINEIENEEKQNIQRKEIEKQNNNISKGKKYVEDVFSDLDIESSNNSTNQLDNKIGNKSKYNFTTMSSMIKLNISLKRYSNLVDLINVKDCKLVKKTIANLGKKYCIKLLEFLLDALFRNKYFMNRFYLWIRNICKQHKDVLKSKKYRKIITKISEIANSNLKNEEILNHVIDKINFTIDHIIKNQVFDNVEVLNYRDGTIIK</sequence>
<evidence type="ECO:0000313" key="3">
    <source>
        <dbReference type="Proteomes" id="UP000076359"/>
    </source>
</evidence>
<dbReference type="Proteomes" id="UP000076359">
    <property type="component" value="Chromosome 11"/>
</dbReference>
<evidence type="ECO:0000256" key="1">
    <source>
        <dbReference type="SAM" id="MobiDB-lite"/>
    </source>
</evidence>
<dbReference type="KEGG" id="prei:PRSY57_1135000"/>
<protein>
    <submittedName>
        <fullName evidence="2">Uncharacterized protein</fullName>
    </submittedName>
</protein>
<dbReference type="GeneID" id="24531939"/>
<feature type="compositionally biased region" description="Low complexity" evidence="1">
    <location>
        <begin position="281"/>
        <end position="311"/>
    </location>
</feature>
<name>A0A151LCJ8_PLARE</name>
<comment type="caution">
    <text evidence="2">The sequence shown here is derived from an EMBL/GenBank/DDBJ whole genome shotgun (WGS) entry which is preliminary data.</text>
</comment>
<reference evidence="2 3" key="1">
    <citation type="journal article" date="2016" name="Nat. Commun.">
        <title>Genomes of cryptic chimpanzee Plasmodium species reveal key evolutionary events leading to human malaria.</title>
        <authorList>
            <person name="Sundararaman S.A."/>
            <person name="Plenderleith L.J."/>
            <person name="Liu W."/>
            <person name="Loy D.E."/>
            <person name="Learn G.H."/>
            <person name="Li Y."/>
            <person name="Shaw K.S."/>
            <person name="Ayouba A."/>
            <person name="Peeters M."/>
            <person name="Speede S."/>
            <person name="Shaw G.M."/>
            <person name="Bushman F.D."/>
            <person name="Brisson D."/>
            <person name="Rayner J.C."/>
            <person name="Sharp P.M."/>
            <person name="Hahn B.H."/>
        </authorList>
    </citation>
    <scope>NUCLEOTIDE SEQUENCE [LARGE SCALE GENOMIC DNA]</scope>
    <source>
        <strain evidence="2 3">SY57</strain>
    </source>
</reference>
<gene>
    <name evidence="2" type="ORF">PRSY57_1135000</name>
</gene>
<feature type="compositionally biased region" description="Acidic residues" evidence="1">
    <location>
        <begin position="1158"/>
        <end position="1169"/>
    </location>
</feature>
<dbReference type="VEuPathDB" id="PlasmoDB:PRCDC_1135000"/>
<evidence type="ECO:0000313" key="2">
    <source>
        <dbReference type="EMBL" id="KYN96704.1"/>
    </source>
</evidence>
<organism evidence="2 3">
    <name type="scientific">Plasmodium reichenowi</name>
    <dbReference type="NCBI Taxonomy" id="5854"/>
    <lineage>
        <taxon>Eukaryota</taxon>
        <taxon>Sar</taxon>
        <taxon>Alveolata</taxon>
        <taxon>Apicomplexa</taxon>
        <taxon>Aconoidasida</taxon>
        <taxon>Haemosporida</taxon>
        <taxon>Plasmodiidae</taxon>
        <taxon>Plasmodium</taxon>
        <taxon>Plasmodium (Laverania)</taxon>
    </lineage>
</organism>
<feature type="region of interest" description="Disordered" evidence="1">
    <location>
        <begin position="1146"/>
        <end position="1190"/>
    </location>
</feature>
<dbReference type="EMBL" id="LVLA01000012">
    <property type="protein sequence ID" value="KYN96704.1"/>
    <property type="molecule type" value="Genomic_DNA"/>
</dbReference>
<dbReference type="RefSeq" id="XP_012763767.2">
    <property type="nucleotide sequence ID" value="XM_012908313.2"/>
</dbReference>
<proteinExistence type="predicted"/>
<dbReference type="VEuPathDB" id="PlasmoDB:PRG01_1133900"/>